<dbReference type="SUPFAM" id="SSF51126">
    <property type="entry name" value="Pectin lyase-like"/>
    <property type="match status" value="1"/>
</dbReference>
<feature type="non-terminal residue" evidence="1">
    <location>
        <position position="1"/>
    </location>
</feature>
<organism evidence="1">
    <name type="scientific">marine sediment metagenome</name>
    <dbReference type="NCBI Taxonomy" id="412755"/>
    <lineage>
        <taxon>unclassified sequences</taxon>
        <taxon>metagenomes</taxon>
        <taxon>ecological metagenomes</taxon>
    </lineage>
</organism>
<dbReference type="EMBL" id="BARS01005371">
    <property type="protein sequence ID" value="GAF72366.1"/>
    <property type="molecule type" value="Genomic_DNA"/>
</dbReference>
<proteinExistence type="predicted"/>
<accession>X0SB16</accession>
<evidence type="ECO:0000313" key="1">
    <source>
        <dbReference type="EMBL" id="GAF72366.1"/>
    </source>
</evidence>
<comment type="caution">
    <text evidence="1">The sequence shown here is derived from an EMBL/GenBank/DDBJ whole genome shotgun (WGS) entry which is preliminary data.</text>
</comment>
<dbReference type="AlphaFoldDB" id="X0SB16"/>
<dbReference type="Gene3D" id="2.160.20.10">
    <property type="entry name" value="Single-stranded right-handed beta-helix, Pectin lyase-like"/>
    <property type="match status" value="1"/>
</dbReference>
<protein>
    <submittedName>
        <fullName evidence="1">Uncharacterized protein</fullName>
    </submittedName>
</protein>
<dbReference type="InterPro" id="IPR012334">
    <property type="entry name" value="Pectin_lyas_fold"/>
</dbReference>
<name>X0SB16_9ZZZZ</name>
<sequence length="328" mass="36124">GGAGMGFKTGWADRDIEPLGRVIKNCVAAFNRTAGFSENNGNYRLNINYYNNTSYNNISSRDPVDAGYGFICNLPTDGFDNDNKYRNNISVGNAFWDFWKDNASATYDSTYNSWDLPYYSQPGNRYQNSPATVNDADFISVDSTGITAARQSDGSLPDNAAYNTFLHLASTSDLIDQGVNVGIAYNGAAPDMGAFETGDTVDYILIDTSLAIGITGDTIFAMHVETDSLFFGAFEAGVEKWWSIVKTSGTDNATAHYWRYTFTQVVADTGIQVGQTTIVDSCRVRNDSIILYVGTTAFPITNRTVDPLGIHWILLGLFINRKRWKQKA</sequence>
<dbReference type="InterPro" id="IPR011050">
    <property type="entry name" value="Pectin_lyase_fold/virulence"/>
</dbReference>
<reference evidence="1" key="1">
    <citation type="journal article" date="2014" name="Front. Microbiol.">
        <title>High frequency of phylogenetically diverse reductive dehalogenase-homologous genes in deep subseafloor sedimentary metagenomes.</title>
        <authorList>
            <person name="Kawai M."/>
            <person name="Futagami T."/>
            <person name="Toyoda A."/>
            <person name="Takaki Y."/>
            <person name="Nishi S."/>
            <person name="Hori S."/>
            <person name="Arai W."/>
            <person name="Tsubouchi T."/>
            <person name="Morono Y."/>
            <person name="Uchiyama I."/>
            <person name="Ito T."/>
            <person name="Fujiyama A."/>
            <person name="Inagaki F."/>
            <person name="Takami H."/>
        </authorList>
    </citation>
    <scope>NUCLEOTIDE SEQUENCE</scope>
    <source>
        <strain evidence="1">Expedition CK06-06</strain>
    </source>
</reference>
<gene>
    <name evidence="1" type="ORF">S01H1_10527</name>
</gene>